<reference evidence="4 5" key="1">
    <citation type="submission" date="2017-07" db="EMBL/GenBank/DDBJ databases">
        <title>Leptospira spp. isolated from tropical soils.</title>
        <authorList>
            <person name="Thibeaux R."/>
            <person name="Iraola G."/>
            <person name="Ferres I."/>
            <person name="Bierque E."/>
            <person name="Girault D."/>
            <person name="Soupe-Gilbert M.-E."/>
            <person name="Picardeau M."/>
            <person name="Goarant C."/>
        </authorList>
    </citation>
    <scope>NUCLEOTIDE SEQUENCE [LARGE SCALE GENOMIC DNA]</scope>
    <source>
        <strain evidence="4 5">FH2-B-A1</strain>
    </source>
</reference>
<evidence type="ECO:0000313" key="5">
    <source>
        <dbReference type="Proteomes" id="UP000232145"/>
    </source>
</evidence>
<dbReference type="RefSeq" id="WP_100743277.1">
    <property type="nucleotide sequence ID" value="NZ_NPDW01000001.1"/>
</dbReference>
<dbReference type="EMBL" id="NPDX01000001">
    <property type="protein sequence ID" value="PJZ86397.1"/>
    <property type="molecule type" value="Genomic_DNA"/>
</dbReference>
<dbReference type="InterPro" id="IPR052370">
    <property type="entry name" value="Meta-cleavage_hydrolase"/>
</dbReference>
<accession>A0A2N0AQ19</accession>
<dbReference type="SUPFAM" id="SSF53474">
    <property type="entry name" value="alpha/beta-Hydrolases"/>
    <property type="match status" value="1"/>
</dbReference>
<dbReference type="Gene3D" id="3.40.50.1820">
    <property type="entry name" value="alpha/beta hydrolase"/>
    <property type="match status" value="1"/>
</dbReference>
<name>A0A2N0AQ19_9LEPT</name>
<dbReference type="AlphaFoldDB" id="A0A2N0AQ19"/>
<protein>
    <submittedName>
        <fullName evidence="4">Alpha/beta hydrolase</fullName>
    </submittedName>
</protein>
<feature type="domain" description="AB hydrolase-1" evidence="3">
    <location>
        <begin position="60"/>
        <end position="173"/>
    </location>
</feature>
<dbReference type="Pfam" id="PF00561">
    <property type="entry name" value="Abhydrolase_1"/>
    <property type="match status" value="1"/>
</dbReference>
<gene>
    <name evidence="4" type="ORF">CH364_09610</name>
</gene>
<proteinExistence type="inferred from homology"/>
<evidence type="ECO:0000313" key="4">
    <source>
        <dbReference type="EMBL" id="PJZ86397.1"/>
    </source>
</evidence>
<dbReference type="PANTHER" id="PTHR43139:SF52">
    <property type="entry name" value="SI:DKEY-122A22.2"/>
    <property type="match status" value="1"/>
</dbReference>
<organism evidence="4 5">
    <name type="scientific">Leptospira harrisiae</name>
    <dbReference type="NCBI Taxonomy" id="2023189"/>
    <lineage>
        <taxon>Bacteria</taxon>
        <taxon>Pseudomonadati</taxon>
        <taxon>Spirochaetota</taxon>
        <taxon>Spirochaetia</taxon>
        <taxon>Leptospirales</taxon>
        <taxon>Leptospiraceae</taxon>
        <taxon>Leptospira</taxon>
    </lineage>
</organism>
<dbReference type="InterPro" id="IPR000073">
    <property type="entry name" value="AB_hydrolase_1"/>
</dbReference>
<dbReference type="OrthoDB" id="9779853at2"/>
<sequence length="280" mass="32115">MNSQIKDNSKKFILVTFSVFFLFCTNQSVVGEEKIIENVSRFEETQIHFLSNDCRNKKKVLVLIHGSPGAASDFQIYLKDKDLQRQFCILVPDRLGYGNSMKENSVPNIFQQGRNLQTAISNYLKKESLVFESGIVVGHSYGGPIALVYLMESDSKVWKAVLLSAPVDPDLEELVWYNHLANLSFVSWILPKSWVHSNQEMFTLKSDLIQLTKMLENKSLNILSIHGEKDFLVSVDNVNYLTNHYKHIKNKTLILKGENHFIPWTNFAEIKNIILMEVSL</sequence>
<dbReference type="PRINTS" id="PR00793">
    <property type="entry name" value="PROAMNOPTASE"/>
</dbReference>
<evidence type="ECO:0000259" key="3">
    <source>
        <dbReference type="Pfam" id="PF00561"/>
    </source>
</evidence>
<dbReference type="InterPro" id="IPR002410">
    <property type="entry name" value="Peptidase_S33"/>
</dbReference>
<comment type="similarity">
    <text evidence="1">Belongs to the peptidase S33 family.</text>
</comment>
<dbReference type="GO" id="GO:0006508">
    <property type="term" value="P:proteolysis"/>
    <property type="evidence" value="ECO:0007669"/>
    <property type="project" value="InterPro"/>
</dbReference>
<evidence type="ECO:0000256" key="1">
    <source>
        <dbReference type="ARBA" id="ARBA00010088"/>
    </source>
</evidence>
<keyword evidence="5" id="KW-1185">Reference proteome</keyword>
<dbReference type="GO" id="GO:0008233">
    <property type="term" value="F:peptidase activity"/>
    <property type="evidence" value="ECO:0007669"/>
    <property type="project" value="InterPro"/>
</dbReference>
<dbReference type="Proteomes" id="UP000232145">
    <property type="component" value="Unassembled WGS sequence"/>
</dbReference>
<comment type="caution">
    <text evidence="4">The sequence shown here is derived from an EMBL/GenBank/DDBJ whole genome shotgun (WGS) entry which is preliminary data.</text>
</comment>
<dbReference type="PANTHER" id="PTHR43139">
    <property type="entry name" value="SI:DKEY-122A22.2"/>
    <property type="match status" value="1"/>
</dbReference>
<keyword evidence="2 4" id="KW-0378">Hydrolase</keyword>
<evidence type="ECO:0000256" key="2">
    <source>
        <dbReference type="ARBA" id="ARBA00022801"/>
    </source>
</evidence>
<dbReference type="InterPro" id="IPR029058">
    <property type="entry name" value="AB_hydrolase_fold"/>
</dbReference>